<dbReference type="SUPFAM" id="SSF55298">
    <property type="entry name" value="YjgF-like"/>
    <property type="match status" value="1"/>
</dbReference>
<dbReference type="RefSeq" id="WP_348264264.1">
    <property type="nucleotide sequence ID" value="NZ_CP121196.1"/>
</dbReference>
<evidence type="ECO:0000256" key="1">
    <source>
        <dbReference type="ARBA" id="ARBA00010552"/>
    </source>
</evidence>
<dbReference type="PANTHER" id="PTHR11803">
    <property type="entry name" value="2-IMINOBUTANOATE/2-IMINOPROPANOATE DEAMINASE RIDA"/>
    <property type="match status" value="1"/>
</dbReference>
<dbReference type="GO" id="GO:0019239">
    <property type="term" value="F:deaminase activity"/>
    <property type="evidence" value="ECO:0007669"/>
    <property type="project" value="TreeGrafter"/>
</dbReference>
<dbReference type="Gene3D" id="3.30.1330.40">
    <property type="entry name" value="RutC-like"/>
    <property type="match status" value="1"/>
</dbReference>
<proteinExistence type="inferred from homology"/>
<name>A0AAU7DMZ4_9BACT</name>
<dbReference type="InterPro" id="IPR006175">
    <property type="entry name" value="YjgF/YER057c/UK114"/>
</dbReference>
<sequence>MSKTVVSTSSAPKAVGPYSQGIRCGNLVFTAGQAALDPSTQQLISGGITEQTRRTLDNLKAVLEAAGTTLDRVVKANVYLKDMNDFAAMNAVYAEYLAPQGVIAPARTTIEAARLPKDALVEIELIAEIGD</sequence>
<dbReference type="CDD" id="cd00448">
    <property type="entry name" value="YjgF_YER057c_UK114_family"/>
    <property type="match status" value="1"/>
</dbReference>
<dbReference type="GO" id="GO:0005829">
    <property type="term" value="C:cytosol"/>
    <property type="evidence" value="ECO:0007669"/>
    <property type="project" value="TreeGrafter"/>
</dbReference>
<dbReference type="InterPro" id="IPR006056">
    <property type="entry name" value="RidA"/>
</dbReference>
<dbReference type="EMBL" id="CP121196">
    <property type="protein sequence ID" value="XBH19049.1"/>
    <property type="molecule type" value="Genomic_DNA"/>
</dbReference>
<protein>
    <submittedName>
        <fullName evidence="2">RidA family protein</fullName>
    </submittedName>
</protein>
<gene>
    <name evidence="2" type="ORF">P8935_06955</name>
</gene>
<evidence type="ECO:0000313" key="2">
    <source>
        <dbReference type="EMBL" id="XBH19049.1"/>
    </source>
</evidence>
<reference evidence="2" key="1">
    <citation type="submission" date="2023-03" db="EMBL/GenBank/DDBJ databases">
        <title>Edaphobacter sp.</title>
        <authorList>
            <person name="Huber K.J."/>
            <person name="Papendorf J."/>
            <person name="Pilke C."/>
            <person name="Bunk B."/>
            <person name="Sproeer C."/>
            <person name="Pester M."/>
        </authorList>
    </citation>
    <scope>NUCLEOTIDE SEQUENCE</scope>
    <source>
        <strain evidence="2">DSM 110680</strain>
    </source>
</reference>
<dbReference type="InterPro" id="IPR035959">
    <property type="entry name" value="RutC-like_sf"/>
</dbReference>
<dbReference type="Pfam" id="PF01042">
    <property type="entry name" value="Ribonuc_L-PSP"/>
    <property type="match status" value="1"/>
</dbReference>
<dbReference type="NCBIfam" id="TIGR00004">
    <property type="entry name" value="Rid family detoxifying hydrolase"/>
    <property type="match status" value="1"/>
</dbReference>
<dbReference type="FunFam" id="3.30.1330.40:FF:000001">
    <property type="entry name" value="L-PSP family endoribonuclease"/>
    <property type="match status" value="1"/>
</dbReference>
<comment type="similarity">
    <text evidence="1">Belongs to the RutC family.</text>
</comment>
<organism evidence="2">
    <name type="scientific">Telmatobacter sp. DSM 110680</name>
    <dbReference type="NCBI Taxonomy" id="3036704"/>
    <lineage>
        <taxon>Bacteria</taxon>
        <taxon>Pseudomonadati</taxon>
        <taxon>Acidobacteriota</taxon>
        <taxon>Terriglobia</taxon>
        <taxon>Terriglobales</taxon>
        <taxon>Acidobacteriaceae</taxon>
        <taxon>Telmatobacter</taxon>
    </lineage>
</organism>
<dbReference type="AlphaFoldDB" id="A0AAU7DMZ4"/>
<accession>A0AAU7DMZ4</accession>
<dbReference type="PANTHER" id="PTHR11803:SF39">
    <property type="entry name" value="2-IMINOBUTANOATE_2-IMINOPROPANOATE DEAMINASE"/>
    <property type="match status" value="1"/>
</dbReference>